<evidence type="ECO:0000256" key="1">
    <source>
        <dbReference type="ARBA" id="ARBA00004651"/>
    </source>
</evidence>
<dbReference type="PROSITE" id="PS50928">
    <property type="entry name" value="ABC_TM1"/>
    <property type="match status" value="1"/>
</dbReference>
<dbReference type="AlphaFoldDB" id="A0A1I7L7C2"/>
<dbReference type="GO" id="GO:0010438">
    <property type="term" value="P:cellular response to sulfur starvation"/>
    <property type="evidence" value="ECO:0007669"/>
    <property type="project" value="TreeGrafter"/>
</dbReference>
<dbReference type="EMBL" id="FPBO01000024">
    <property type="protein sequence ID" value="SFV05545.1"/>
    <property type="molecule type" value="Genomic_DNA"/>
</dbReference>
<keyword evidence="4 7" id="KW-0812">Transmembrane</keyword>
<keyword evidence="2 7" id="KW-0813">Transport</keyword>
<evidence type="ECO:0000313" key="10">
    <source>
        <dbReference type="EMBL" id="SFV05545.1"/>
    </source>
</evidence>
<evidence type="ECO:0000259" key="9">
    <source>
        <dbReference type="PROSITE" id="PS50928"/>
    </source>
</evidence>
<evidence type="ECO:0000313" key="11">
    <source>
        <dbReference type="Proteomes" id="UP000199391"/>
    </source>
</evidence>
<dbReference type="Pfam" id="PF00528">
    <property type="entry name" value="BPD_transp_1"/>
    <property type="match status" value="1"/>
</dbReference>
<evidence type="ECO:0000256" key="6">
    <source>
        <dbReference type="ARBA" id="ARBA00023136"/>
    </source>
</evidence>
<proteinExistence type="inferred from homology"/>
<protein>
    <submittedName>
        <fullName evidence="10">NitT/TauT family transport system permease protein</fullName>
    </submittedName>
</protein>
<dbReference type="GO" id="GO:0005886">
    <property type="term" value="C:plasma membrane"/>
    <property type="evidence" value="ECO:0007669"/>
    <property type="project" value="UniProtKB-SubCell"/>
</dbReference>
<dbReference type="SUPFAM" id="SSF161098">
    <property type="entry name" value="MetI-like"/>
    <property type="match status" value="1"/>
</dbReference>
<comment type="subcellular location">
    <subcellularLocation>
        <location evidence="1 7">Cell membrane</location>
        <topology evidence="1 7">Multi-pass membrane protein</topology>
    </subcellularLocation>
</comment>
<reference evidence="11" key="1">
    <citation type="submission" date="2016-10" db="EMBL/GenBank/DDBJ databases">
        <authorList>
            <person name="Varghese N."/>
            <person name="Submissions S."/>
        </authorList>
    </citation>
    <scope>NUCLEOTIDE SEQUENCE [LARGE SCALE GENOMIC DNA]</scope>
    <source>
        <strain evidence="11">CGMCC 1.11014</strain>
    </source>
</reference>
<dbReference type="RefSeq" id="WP_093557798.1">
    <property type="nucleotide sequence ID" value="NZ_FPBO01000024.1"/>
</dbReference>
<comment type="similarity">
    <text evidence="7">Belongs to the binding-protein-dependent transport system permease family.</text>
</comment>
<evidence type="ECO:0000256" key="3">
    <source>
        <dbReference type="ARBA" id="ARBA00022475"/>
    </source>
</evidence>
<feature type="transmembrane region" description="Helical" evidence="7">
    <location>
        <begin position="62"/>
        <end position="85"/>
    </location>
</feature>
<dbReference type="Gene3D" id="1.10.3720.10">
    <property type="entry name" value="MetI-like"/>
    <property type="match status" value="1"/>
</dbReference>
<keyword evidence="5 7" id="KW-1133">Transmembrane helix</keyword>
<evidence type="ECO:0000256" key="8">
    <source>
        <dbReference type="SAM" id="SignalP"/>
    </source>
</evidence>
<keyword evidence="6 7" id="KW-0472">Membrane</keyword>
<dbReference type="InterPro" id="IPR035906">
    <property type="entry name" value="MetI-like_sf"/>
</dbReference>
<keyword evidence="3" id="KW-1003">Cell membrane</keyword>
<feature type="chain" id="PRO_5011533673" evidence="8">
    <location>
        <begin position="28"/>
        <end position="255"/>
    </location>
</feature>
<gene>
    <name evidence="10" type="ORF">SAMN05216552_102421</name>
</gene>
<dbReference type="PANTHER" id="PTHR30151:SF25">
    <property type="entry name" value="TAURINE TRANSPORT SYSTEM PERMEASE PROTEIN TAUC"/>
    <property type="match status" value="1"/>
</dbReference>
<dbReference type="CDD" id="cd06261">
    <property type="entry name" value="TM_PBP2"/>
    <property type="match status" value="1"/>
</dbReference>
<evidence type="ECO:0000256" key="2">
    <source>
        <dbReference type="ARBA" id="ARBA00022448"/>
    </source>
</evidence>
<dbReference type="OrthoDB" id="9801163at2"/>
<dbReference type="PANTHER" id="PTHR30151">
    <property type="entry name" value="ALKANE SULFONATE ABC TRANSPORTER-RELATED, MEMBRANE SUBUNIT"/>
    <property type="match status" value="1"/>
</dbReference>
<feature type="signal peptide" evidence="8">
    <location>
        <begin position="1"/>
        <end position="27"/>
    </location>
</feature>
<sequence>MRTLAMRLRGAVVPLALLLLAEAGMRAAGTQSDALARPSEVALALGEALGDGSLLRASAQTLGAGGAGLLVGGGLGLAAGLWFGLSPLAGRLSALTVELLKPVPSVALIPIAMLLFGFGYRMEILVVAFTCFFPMLMLSQAAVAGVEPRLLEMGTVIGLTRRQRVWKIVLPAALPRILVGFRLAVGIALVVAVTVEIAANPYGLGYGLMIAQQSLRPDLMFAFLFWIGALGWGLNALMVALQRRCITPFNQGAAS</sequence>
<feature type="transmembrane region" description="Helical" evidence="7">
    <location>
        <begin position="168"/>
        <end position="199"/>
    </location>
</feature>
<dbReference type="InterPro" id="IPR000515">
    <property type="entry name" value="MetI-like"/>
</dbReference>
<accession>A0A1I7L7C2</accession>
<evidence type="ECO:0000256" key="5">
    <source>
        <dbReference type="ARBA" id="ARBA00022989"/>
    </source>
</evidence>
<dbReference type="STRING" id="1035707.SAMN05216552_102421"/>
<name>A0A1I7L7C2_9BURK</name>
<evidence type="ECO:0000256" key="7">
    <source>
        <dbReference type="RuleBase" id="RU363032"/>
    </source>
</evidence>
<feature type="domain" description="ABC transmembrane type-1" evidence="9">
    <location>
        <begin position="58"/>
        <end position="238"/>
    </location>
</feature>
<dbReference type="GO" id="GO:0055085">
    <property type="term" value="P:transmembrane transport"/>
    <property type="evidence" value="ECO:0007669"/>
    <property type="project" value="InterPro"/>
</dbReference>
<keyword evidence="8" id="KW-0732">Signal</keyword>
<organism evidence="10 11">
    <name type="scientific">Pseudoduganella namucuonensis</name>
    <dbReference type="NCBI Taxonomy" id="1035707"/>
    <lineage>
        <taxon>Bacteria</taxon>
        <taxon>Pseudomonadati</taxon>
        <taxon>Pseudomonadota</taxon>
        <taxon>Betaproteobacteria</taxon>
        <taxon>Burkholderiales</taxon>
        <taxon>Oxalobacteraceae</taxon>
        <taxon>Telluria group</taxon>
        <taxon>Pseudoduganella</taxon>
    </lineage>
</organism>
<keyword evidence="11" id="KW-1185">Reference proteome</keyword>
<evidence type="ECO:0000256" key="4">
    <source>
        <dbReference type="ARBA" id="ARBA00022692"/>
    </source>
</evidence>
<dbReference type="Proteomes" id="UP000199391">
    <property type="component" value="Unassembled WGS sequence"/>
</dbReference>
<feature type="transmembrane region" description="Helical" evidence="7">
    <location>
        <begin position="219"/>
        <end position="241"/>
    </location>
</feature>
<feature type="transmembrane region" description="Helical" evidence="7">
    <location>
        <begin position="124"/>
        <end position="147"/>
    </location>
</feature>